<sequence length="339" mass="38967">MAPKFQIVLAQDTFYRSAFEEGYSSSILKGKLIFAPSSPMKVNGINLCFRGKLFLNTGIQPTHRSIFQYRWAFYQNSRSTSFEAKEHVYEFELPLPAELPESVDADYARIQYSLRATVETPLFASNLRTDKVVNIRQHVDTFMSVRYNTHIESTWKDMVDYEVILPSHEYSPGDTIPITFKHHIRDNSYKLVSIWAGLGENTVYTSVIGSSTETNTVQKWLRTDYIKICSDTSYMTLIVPKSVRNIHYDGATQYVQVSHTISIRIDVELNGEIKQIRVIMPIRIVRDTLSTGEVTQYDPLPIYEKVRFDCPPAYLSYISNCNESPPQYLPSFSRMNIGV</sequence>
<dbReference type="PANTHER" id="PTHR11188:SF17">
    <property type="entry name" value="FI21816P1"/>
    <property type="match status" value="1"/>
</dbReference>
<keyword evidence="4" id="KW-1185">Reference proteome</keyword>
<dbReference type="InterPro" id="IPR011022">
    <property type="entry name" value="Arrestin_C-like"/>
</dbReference>
<evidence type="ECO:0000313" key="3">
    <source>
        <dbReference type="EMBL" id="KAK9701641.1"/>
    </source>
</evidence>
<evidence type="ECO:0000259" key="2">
    <source>
        <dbReference type="Pfam" id="PF02752"/>
    </source>
</evidence>
<dbReference type="EMBL" id="JASJQH010007798">
    <property type="protein sequence ID" value="KAK9701641.1"/>
    <property type="molecule type" value="Genomic_DNA"/>
</dbReference>
<dbReference type="SUPFAM" id="SSF81296">
    <property type="entry name" value="E set domains"/>
    <property type="match status" value="1"/>
</dbReference>
<dbReference type="Pfam" id="PF02752">
    <property type="entry name" value="Arrestin_C"/>
    <property type="match status" value="1"/>
</dbReference>
<dbReference type="InterPro" id="IPR050357">
    <property type="entry name" value="Arrestin_domain-protein"/>
</dbReference>
<organism evidence="3 4">
    <name type="scientific">Basidiobolus ranarum</name>
    <dbReference type="NCBI Taxonomy" id="34480"/>
    <lineage>
        <taxon>Eukaryota</taxon>
        <taxon>Fungi</taxon>
        <taxon>Fungi incertae sedis</taxon>
        <taxon>Zoopagomycota</taxon>
        <taxon>Entomophthoromycotina</taxon>
        <taxon>Basidiobolomycetes</taxon>
        <taxon>Basidiobolales</taxon>
        <taxon>Basidiobolaceae</taxon>
        <taxon>Basidiobolus</taxon>
    </lineage>
</organism>
<name>A0ABR2VTI2_9FUNG</name>
<dbReference type="InterPro" id="IPR014752">
    <property type="entry name" value="Arrestin-like_C"/>
</dbReference>
<dbReference type="PANTHER" id="PTHR11188">
    <property type="entry name" value="ARRESTIN DOMAIN CONTAINING PROTEIN"/>
    <property type="match status" value="1"/>
</dbReference>
<reference evidence="3 4" key="1">
    <citation type="submission" date="2023-04" db="EMBL/GenBank/DDBJ databases">
        <title>Genome of Basidiobolus ranarum AG-B5.</title>
        <authorList>
            <person name="Stajich J.E."/>
            <person name="Carter-House D."/>
            <person name="Gryganskyi A."/>
        </authorList>
    </citation>
    <scope>NUCLEOTIDE SEQUENCE [LARGE SCALE GENOMIC DNA]</scope>
    <source>
        <strain evidence="3 4">AG-B5</strain>
    </source>
</reference>
<feature type="domain" description="Arrestin C-terminal-like" evidence="2">
    <location>
        <begin position="155"/>
        <end position="285"/>
    </location>
</feature>
<dbReference type="Pfam" id="PF00339">
    <property type="entry name" value="Arrestin_N"/>
    <property type="match status" value="1"/>
</dbReference>
<protein>
    <recommendedName>
        <fullName evidence="5">Arrestin C-terminal-like domain-containing protein</fullName>
    </recommendedName>
</protein>
<accession>A0ABR2VTI2</accession>
<evidence type="ECO:0000313" key="4">
    <source>
        <dbReference type="Proteomes" id="UP001479436"/>
    </source>
</evidence>
<dbReference type="InterPro" id="IPR011021">
    <property type="entry name" value="Arrestin-like_N"/>
</dbReference>
<dbReference type="InterPro" id="IPR014756">
    <property type="entry name" value="Ig_E-set"/>
</dbReference>
<gene>
    <name evidence="3" type="ORF">K7432_011639</name>
</gene>
<dbReference type="Gene3D" id="2.60.40.640">
    <property type="match status" value="2"/>
</dbReference>
<evidence type="ECO:0000259" key="1">
    <source>
        <dbReference type="Pfam" id="PF00339"/>
    </source>
</evidence>
<evidence type="ECO:0008006" key="5">
    <source>
        <dbReference type="Google" id="ProtNLM"/>
    </source>
</evidence>
<comment type="caution">
    <text evidence="3">The sequence shown here is derived from an EMBL/GenBank/DDBJ whole genome shotgun (WGS) entry which is preliminary data.</text>
</comment>
<proteinExistence type="predicted"/>
<dbReference type="Proteomes" id="UP001479436">
    <property type="component" value="Unassembled WGS sequence"/>
</dbReference>
<feature type="domain" description="Arrestin-like N-terminal" evidence="1">
    <location>
        <begin position="29"/>
        <end position="140"/>
    </location>
</feature>